<dbReference type="NCBIfam" id="TIGR02454">
    <property type="entry name" value="ECF_T_CbiQ"/>
    <property type="match status" value="1"/>
</dbReference>
<dbReference type="InterPro" id="IPR051611">
    <property type="entry name" value="ECF_transporter_component"/>
</dbReference>
<reference evidence="7" key="1">
    <citation type="submission" date="2018-06" db="EMBL/GenBank/DDBJ databases">
        <authorList>
            <person name="Zhirakovskaya E."/>
        </authorList>
    </citation>
    <scope>NUCLEOTIDE SEQUENCE</scope>
</reference>
<dbReference type="Pfam" id="PF02361">
    <property type="entry name" value="CbiQ"/>
    <property type="match status" value="1"/>
</dbReference>
<feature type="transmembrane region" description="Helical" evidence="6">
    <location>
        <begin position="24"/>
        <end position="56"/>
    </location>
</feature>
<keyword evidence="3 6" id="KW-0812">Transmembrane</keyword>
<comment type="subcellular location">
    <subcellularLocation>
        <location evidence="1">Cell membrane</location>
        <topology evidence="1">Multi-pass membrane protein</topology>
    </subcellularLocation>
</comment>
<evidence type="ECO:0000313" key="7">
    <source>
        <dbReference type="EMBL" id="VAW84095.1"/>
    </source>
</evidence>
<evidence type="ECO:0000256" key="2">
    <source>
        <dbReference type="ARBA" id="ARBA00022475"/>
    </source>
</evidence>
<dbReference type="GO" id="GO:0006824">
    <property type="term" value="P:cobalt ion transport"/>
    <property type="evidence" value="ECO:0007669"/>
    <property type="project" value="InterPro"/>
</dbReference>
<protein>
    <submittedName>
        <fullName evidence="7">Transmembrane component NikQ of energizing module of nickel ECF transporter</fullName>
    </submittedName>
</protein>
<organism evidence="7">
    <name type="scientific">hydrothermal vent metagenome</name>
    <dbReference type="NCBI Taxonomy" id="652676"/>
    <lineage>
        <taxon>unclassified sequences</taxon>
        <taxon>metagenomes</taxon>
        <taxon>ecological metagenomes</taxon>
    </lineage>
</organism>
<dbReference type="PANTHER" id="PTHR34857:SF2">
    <property type="entry name" value="SLL0384 PROTEIN"/>
    <property type="match status" value="1"/>
</dbReference>
<sequence>MALDIDRYAHIESQLQTWDPRYKIFSLSLFIIIVALLKTLPLAIAALLLALALLKLAKLPLYFVRQGLKWVILFLLPFLVILPLSHPGIAAFQVLGLGFSWEGLNLAIIVIIKATSIVITSYAIFATARFDVSMIALRHLKCPTVFVQMLLFTYRYLFVFMDEMKRMDTAMKARGFVKKANRATLTILGNFVGTLLVRSFERTERIYKAMLSKGYQGELHTLVVFQSKTSDLQKMGITLIITVLLIILDSSGLFTTTAQSGF</sequence>
<keyword evidence="2" id="KW-1003">Cell membrane</keyword>
<gene>
    <name evidence="7" type="ORF">MNBD_GAMMA16-726</name>
</gene>
<dbReference type="CDD" id="cd16914">
    <property type="entry name" value="EcfT"/>
    <property type="match status" value="1"/>
</dbReference>
<dbReference type="GO" id="GO:0043190">
    <property type="term" value="C:ATP-binding cassette (ABC) transporter complex"/>
    <property type="evidence" value="ECO:0007669"/>
    <property type="project" value="InterPro"/>
</dbReference>
<evidence type="ECO:0000256" key="4">
    <source>
        <dbReference type="ARBA" id="ARBA00022989"/>
    </source>
</evidence>
<evidence type="ECO:0000256" key="5">
    <source>
        <dbReference type="ARBA" id="ARBA00023136"/>
    </source>
</evidence>
<accession>A0A3B0YT54</accession>
<name>A0A3B0YT54_9ZZZZ</name>
<dbReference type="EMBL" id="UOFO01000034">
    <property type="protein sequence ID" value="VAW84095.1"/>
    <property type="molecule type" value="Genomic_DNA"/>
</dbReference>
<feature type="transmembrane region" description="Helical" evidence="6">
    <location>
        <begin position="68"/>
        <end position="86"/>
    </location>
</feature>
<keyword evidence="5 6" id="KW-0472">Membrane</keyword>
<dbReference type="InterPro" id="IPR012809">
    <property type="entry name" value="ECF_CbiQ"/>
</dbReference>
<evidence type="ECO:0000256" key="1">
    <source>
        <dbReference type="ARBA" id="ARBA00004651"/>
    </source>
</evidence>
<feature type="transmembrane region" description="Helical" evidence="6">
    <location>
        <begin position="235"/>
        <end position="254"/>
    </location>
</feature>
<keyword evidence="4 6" id="KW-1133">Transmembrane helix</keyword>
<feature type="transmembrane region" description="Helical" evidence="6">
    <location>
        <begin position="106"/>
        <end position="128"/>
    </location>
</feature>
<dbReference type="PANTHER" id="PTHR34857">
    <property type="entry name" value="SLL0384 PROTEIN"/>
    <property type="match status" value="1"/>
</dbReference>
<feature type="transmembrane region" description="Helical" evidence="6">
    <location>
        <begin position="140"/>
        <end position="160"/>
    </location>
</feature>
<proteinExistence type="predicted"/>
<evidence type="ECO:0000256" key="6">
    <source>
        <dbReference type="SAM" id="Phobius"/>
    </source>
</evidence>
<dbReference type="InterPro" id="IPR003339">
    <property type="entry name" value="ABC/ECF_trnsptr_transmembrane"/>
</dbReference>
<dbReference type="AlphaFoldDB" id="A0A3B0YT54"/>
<evidence type="ECO:0000256" key="3">
    <source>
        <dbReference type="ARBA" id="ARBA00022692"/>
    </source>
</evidence>
<feature type="transmembrane region" description="Helical" evidence="6">
    <location>
        <begin position="180"/>
        <end position="200"/>
    </location>
</feature>